<name>M0QGX1_9ACTN</name>
<dbReference type="EMBL" id="BANX01000008">
    <property type="protein sequence ID" value="GAC67556.1"/>
    <property type="molecule type" value="Genomic_DNA"/>
</dbReference>
<organism evidence="1 2">
    <name type="scientific">Gordonia soli NBRC 108243</name>
    <dbReference type="NCBI Taxonomy" id="1223545"/>
    <lineage>
        <taxon>Bacteria</taxon>
        <taxon>Bacillati</taxon>
        <taxon>Actinomycetota</taxon>
        <taxon>Actinomycetes</taxon>
        <taxon>Mycobacteriales</taxon>
        <taxon>Gordoniaceae</taxon>
        <taxon>Gordonia</taxon>
    </lineage>
</organism>
<reference evidence="1 2" key="1">
    <citation type="submission" date="2013-01" db="EMBL/GenBank/DDBJ databases">
        <title>Whole genome shotgun sequence of Gordonia soli NBRC 108243.</title>
        <authorList>
            <person name="Isaki-Nakamura S."/>
            <person name="Hosoyama A."/>
            <person name="Tsuchikane K."/>
            <person name="Ando Y."/>
            <person name="Baba S."/>
            <person name="Ohji S."/>
            <person name="Hamada M."/>
            <person name="Tamura T."/>
            <person name="Yamazoe A."/>
            <person name="Yamazaki S."/>
            <person name="Fujita N."/>
        </authorList>
    </citation>
    <scope>NUCLEOTIDE SEQUENCE [LARGE SCALE GENOMIC DNA]</scope>
    <source>
        <strain evidence="1 2">NBRC 108243</strain>
    </source>
</reference>
<dbReference type="STRING" id="1223545.GS4_08_01410"/>
<dbReference type="Proteomes" id="UP000011666">
    <property type="component" value="Unassembled WGS sequence"/>
</dbReference>
<proteinExistence type="predicted"/>
<protein>
    <recommendedName>
        <fullName evidence="3">DUF4829 domain-containing protein</fullName>
    </recommendedName>
</protein>
<accession>M0QGX1</accession>
<dbReference type="AlphaFoldDB" id="M0QGX1"/>
<sequence>MTTPPPSRRRRGRTIALVAAILILVAAVITLLITHFVRADNSNTAERDLESAVQQAVQQLHDNNRDALLASTCGQPRLLVENNTFDPLNTTPGYTQNLWRGAVTAATDFGYHTILDDTAVVYGHLEYTDRADESMPWPVVRFSLQRNSATEPWQLCGAQTTL</sequence>
<dbReference type="RefSeq" id="WP_007618841.1">
    <property type="nucleotide sequence ID" value="NZ_BANX01000008.1"/>
</dbReference>
<gene>
    <name evidence="1" type="ORF">GS4_08_01410</name>
</gene>
<evidence type="ECO:0008006" key="3">
    <source>
        <dbReference type="Google" id="ProtNLM"/>
    </source>
</evidence>
<keyword evidence="2" id="KW-1185">Reference proteome</keyword>
<evidence type="ECO:0000313" key="1">
    <source>
        <dbReference type="EMBL" id="GAC67556.1"/>
    </source>
</evidence>
<comment type="caution">
    <text evidence="1">The sequence shown here is derived from an EMBL/GenBank/DDBJ whole genome shotgun (WGS) entry which is preliminary data.</text>
</comment>
<evidence type="ECO:0000313" key="2">
    <source>
        <dbReference type="Proteomes" id="UP000011666"/>
    </source>
</evidence>